<dbReference type="CDD" id="cd00338">
    <property type="entry name" value="Ser_Recombinase"/>
    <property type="match status" value="1"/>
</dbReference>
<dbReference type="Proteomes" id="UP000018852">
    <property type="component" value="Unassembled WGS sequence"/>
</dbReference>
<dbReference type="Gene3D" id="3.90.1750.20">
    <property type="entry name" value="Putative Large Serine Recombinase, Chain B, Domain 2"/>
    <property type="match status" value="1"/>
</dbReference>
<dbReference type="SMART" id="SM00857">
    <property type="entry name" value="Resolvase"/>
    <property type="match status" value="1"/>
</dbReference>
<dbReference type="InterPro" id="IPR025827">
    <property type="entry name" value="Zn_ribbon_recom_dom"/>
</dbReference>
<dbReference type="InterPro" id="IPR036162">
    <property type="entry name" value="Resolvase-like_N_sf"/>
</dbReference>
<sequence length="519" mass="58438">MVSVTTIPATRPLHHATTPAVRAVRRVAGYARVSTDSDDQANSYAAQVDYYTRYITAHDGWAFAGIYTDDGISGTSTKHRDGFNQMITDALAGKLDLIVTKSVSRFARNTVDSLTTVRKLKEAGVEIFFEKENIWTLDAKGELLITIMSSLAQEESRSISENVTWGQRKRFADGKVSMPYGSFLGYDKGPDGTPVINPQQAKTVRRIYREFLEGRSIPKIATGLDTDRIPTPRGGKKWSHTTIRSILTNEKYKGDALLQKSFTVDFLTKTKRPNTGQVPQYYVTGSHEAIIDPDTWELAQTQLTARPTGRREHTFTGTIICPHCGGVYGTKTWHSNDPYKTMIWQCNQKYRTPHPTRMPVLRDHQLQHIFQSALAQLIHQRDLIDWDLLHTTLCNTTQLEAQAVQERAAIDVITRMMEDAIADNATRIQDQHAYQQHFTQLEAQHREAAEALAATETEITRRQHLHADLTNYRHSLTRLDAAGEFDSATYHVLCQHIEIAPDGQATVVFKDGTRIADQG</sequence>
<dbReference type="GO" id="GO:0003677">
    <property type="term" value="F:DNA binding"/>
    <property type="evidence" value="ECO:0007669"/>
    <property type="project" value="InterPro"/>
</dbReference>
<proteinExistence type="predicted"/>
<dbReference type="AlphaFoldDB" id="W1VB31"/>
<reference evidence="3 4" key="1">
    <citation type="submission" date="2013-12" db="EMBL/GenBank/DDBJ databases">
        <title>A Varibaculum cambriense genome reconstructed from a premature infant gut community with otherwise low bacterial novelty that shifts toward anaerobic metabolism during the third week of life.</title>
        <authorList>
            <person name="Brown C.T."/>
            <person name="Sharon I."/>
            <person name="Thomas B.C."/>
            <person name="Castelle C.J."/>
            <person name="Morowitz M.J."/>
            <person name="Banfield J.F."/>
        </authorList>
    </citation>
    <scope>NUCLEOTIDE SEQUENCE [LARGE SCALE GENOMIC DNA]</scope>
    <source>
        <strain evidence="4">DORA_12</strain>
    </source>
</reference>
<name>W1VB31_9ACTO</name>
<organism evidence="3 4">
    <name type="scientific">Actinomyces urogenitalis DORA_12</name>
    <dbReference type="NCBI Taxonomy" id="1403939"/>
    <lineage>
        <taxon>Bacteria</taxon>
        <taxon>Bacillati</taxon>
        <taxon>Actinomycetota</taxon>
        <taxon>Actinomycetes</taxon>
        <taxon>Actinomycetales</taxon>
        <taxon>Actinomycetaceae</taxon>
        <taxon>Actinomyces</taxon>
    </lineage>
</organism>
<evidence type="ECO:0000313" key="4">
    <source>
        <dbReference type="Proteomes" id="UP000018852"/>
    </source>
</evidence>
<dbReference type="PROSITE" id="PS51737">
    <property type="entry name" value="RECOMBINASE_DNA_BIND"/>
    <property type="match status" value="1"/>
</dbReference>
<dbReference type="InterPro" id="IPR011109">
    <property type="entry name" value="DNA_bind_recombinase_dom"/>
</dbReference>
<dbReference type="Gene3D" id="3.40.50.1390">
    <property type="entry name" value="Resolvase, N-terminal catalytic domain"/>
    <property type="match status" value="1"/>
</dbReference>
<dbReference type="PANTHER" id="PTHR30461">
    <property type="entry name" value="DNA-INVERTASE FROM LAMBDOID PROPHAGE"/>
    <property type="match status" value="1"/>
</dbReference>
<dbReference type="InterPro" id="IPR050639">
    <property type="entry name" value="SSR_resolvase"/>
</dbReference>
<dbReference type="PROSITE" id="PS51736">
    <property type="entry name" value="RECOMBINASES_3"/>
    <property type="match status" value="1"/>
</dbReference>
<protein>
    <submittedName>
        <fullName evidence="3">Site-specific recombinase</fullName>
    </submittedName>
</protein>
<dbReference type="SUPFAM" id="SSF53041">
    <property type="entry name" value="Resolvase-like"/>
    <property type="match status" value="1"/>
</dbReference>
<evidence type="ECO:0000313" key="3">
    <source>
        <dbReference type="EMBL" id="ETJ02055.1"/>
    </source>
</evidence>
<dbReference type="GO" id="GO:0000150">
    <property type="term" value="F:DNA strand exchange activity"/>
    <property type="evidence" value="ECO:0007669"/>
    <property type="project" value="InterPro"/>
</dbReference>
<feature type="domain" description="Recombinase" evidence="2">
    <location>
        <begin position="183"/>
        <end position="309"/>
    </location>
</feature>
<evidence type="ECO:0000259" key="2">
    <source>
        <dbReference type="PROSITE" id="PS51737"/>
    </source>
</evidence>
<dbReference type="Pfam" id="PF13408">
    <property type="entry name" value="Zn_ribbon_recom"/>
    <property type="match status" value="1"/>
</dbReference>
<dbReference type="PANTHER" id="PTHR30461:SF23">
    <property type="entry name" value="DNA RECOMBINASE-RELATED"/>
    <property type="match status" value="1"/>
</dbReference>
<dbReference type="Pfam" id="PF07508">
    <property type="entry name" value="Recombinase"/>
    <property type="match status" value="1"/>
</dbReference>
<evidence type="ECO:0000259" key="1">
    <source>
        <dbReference type="PROSITE" id="PS51736"/>
    </source>
</evidence>
<gene>
    <name evidence="3" type="ORF">Q605_AUC01020G0006</name>
</gene>
<feature type="domain" description="Resolvase/invertase-type recombinase catalytic" evidence="1">
    <location>
        <begin position="26"/>
        <end position="174"/>
    </location>
</feature>
<dbReference type="Pfam" id="PF00239">
    <property type="entry name" value="Resolvase"/>
    <property type="match status" value="1"/>
</dbReference>
<dbReference type="InterPro" id="IPR006119">
    <property type="entry name" value="Resolv_N"/>
</dbReference>
<dbReference type="InterPro" id="IPR038109">
    <property type="entry name" value="DNA_bind_recomb_sf"/>
</dbReference>
<dbReference type="PATRIC" id="fig|1403939.3.peg.1720"/>
<accession>W1VB31</accession>
<comment type="caution">
    <text evidence="3">The sequence shown here is derived from an EMBL/GenBank/DDBJ whole genome shotgun (WGS) entry which is preliminary data.</text>
</comment>
<dbReference type="EMBL" id="AZLV01001020">
    <property type="protein sequence ID" value="ETJ02055.1"/>
    <property type="molecule type" value="Genomic_DNA"/>
</dbReference>